<gene>
    <name evidence="2" type="ORF">LWF01_09150</name>
</gene>
<protein>
    <submittedName>
        <fullName evidence="2">DUF5819 family protein</fullName>
    </submittedName>
</protein>
<sequence>MEMQRNKQGPAQVNRPWYVRIIALALALVLSWHLLATFIWSSGSSPIRDAVGTSTVKSYMLPMFSQSWSVFAPDPIRSNSAFEVRARTDSGKLTTWYSISSRDIDQAIRYHAVPSRLYLTNFQLATHYRSAFGELSAEEQDAVAARYEGDGWHEALKDRLSRAGKQDKLSADGSELLANDIAVTRLASEIAVARWGAEVQSVQVRFLNQAVRPYSQRANPDFKTRSSIITPGWRPIDRVEGLDTGVIQRMYGDQAEAAK</sequence>
<dbReference type="EMBL" id="CP090958">
    <property type="protein sequence ID" value="WGW13884.1"/>
    <property type="molecule type" value="Genomic_DNA"/>
</dbReference>
<accession>A0ABY8R081</accession>
<proteinExistence type="predicted"/>
<keyword evidence="3" id="KW-1185">Reference proteome</keyword>
<keyword evidence="1" id="KW-0812">Transmembrane</keyword>
<evidence type="ECO:0000256" key="1">
    <source>
        <dbReference type="SAM" id="Phobius"/>
    </source>
</evidence>
<evidence type="ECO:0000313" key="2">
    <source>
        <dbReference type="EMBL" id="WGW13884.1"/>
    </source>
</evidence>
<name>A0ABY8R081_9MICO</name>
<evidence type="ECO:0000313" key="3">
    <source>
        <dbReference type="Proteomes" id="UP001209083"/>
    </source>
</evidence>
<dbReference type="Proteomes" id="UP001209083">
    <property type="component" value="Chromosome"/>
</dbReference>
<dbReference type="RefSeq" id="WP_349640707.1">
    <property type="nucleotide sequence ID" value="NZ_CP090958.1"/>
</dbReference>
<dbReference type="Pfam" id="PF19136">
    <property type="entry name" value="DUF5819"/>
    <property type="match status" value="1"/>
</dbReference>
<dbReference type="InterPro" id="IPR043857">
    <property type="entry name" value="DUF5819"/>
</dbReference>
<feature type="transmembrane region" description="Helical" evidence="1">
    <location>
        <begin position="21"/>
        <end position="40"/>
    </location>
</feature>
<organism evidence="2 3">
    <name type="scientific">Saxibacter everestensis</name>
    <dbReference type="NCBI Taxonomy" id="2909229"/>
    <lineage>
        <taxon>Bacteria</taxon>
        <taxon>Bacillati</taxon>
        <taxon>Actinomycetota</taxon>
        <taxon>Actinomycetes</taxon>
        <taxon>Micrococcales</taxon>
        <taxon>Brevibacteriaceae</taxon>
        <taxon>Saxibacter</taxon>
    </lineage>
</organism>
<reference evidence="2 3" key="1">
    <citation type="submission" date="2023-05" db="EMBL/GenBank/DDBJ databases">
        <title>Lithophilousrod everest ZFBP1038 complete genpme.</title>
        <authorList>
            <person name="Tian M."/>
        </authorList>
    </citation>
    <scope>NUCLEOTIDE SEQUENCE [LARGE SCALE GENOMIC DNA]</scope>
    <source>
        <strain evidence="2 3">ZFBP1038</strain>
    </source>
</reference>
<keyword evidence="1" id="KW-0472">Membrane</keyword>
<keyword evidence="1" id="KW-1133">Transmembrane helix</keyword>